<sequence>MLNLQKNCLSSVRKRLYWRLITSSFVVTGLAMTVPATAVTIPSSYRNDYRFCAARLLALNIPAAEVSSACSTALNPRRLSTCVYDIGRRTNILATDALSTCRQVRQPNELASCVVGISVNAQEETIPEVLDYCRRSLLPVRFAQCVVGLRQEIDVSPIQAMDTCISASDRAFPATLR</sequence>
<organism evidence="1 2">
    <name type="scientific">Aliterella atlantica CENA595</name>
    <dbReference type="NCBI Taxonomy" id="1618023"/>
    <lineage>
        <taxon>Bacteria</taxon>
        <taxon>Bacillati</taxon>
        <taxon>Cyanobacteriota</taxon>
        <taxon>Cyanophyceae</taxon>
        <taxon>Chroococcidiopsidales</taxon>
        <taxon>Aliterellaceae</taxon>
        <taxon>Aliterella</taxon>
    </lineage>
</organism>
<proteinExistence type="predicted"/>
<evidence type="ECO:0000313" key="1">
    <source>
        <dbReference type="EMBL" id="KJH72258.1"/>
    </source>
</evidence>
<dbReference type="EMBL" id="JYON01000006">
    <property type="protein sequence ID" value="KJH72258.1"/>
    <property type="molecule type" value="Genomic_DNA"/>
</dbReference>
<comment type="caution">
    <text evidence="1">The sequence shown here is derived from an EMBL/GenBank/DDBJ whole genome shotgun (WGS) entry which is preliminary data.</text>
</comment>
<dbReference type="AlphaFoldDB" id="A0A0D8ZU13"/>
<dbReference type="OrthoDB" id="425719at2"/>
<dbReference type="RefSeq" id="WP_045054017.1">
    <property type="nucleotide sequence ID" value="NZ_CAWMDP010000038.1"/>
</dbReference>
<gene>
    <name evidence="1" type="ORF">UH38_07425</name>
</gene>
<accession>A0A0D8ZU13</accession>
<dbReference type="STRING" id="1618023.UH38_07425"/>
<name>A0A0D8ZU13_9CYAN</name>
<keyword evidence="2" id="KW-1185">Reference proteome</keyword>
<dbReference type="Proteomes" id="UP000032452">
    <property type="component" value="Unassembled WGS sequence"/>
</dbReference>
<protein>
    <submittedName>
        <fullName evidence="1">Uncharacterized protein</fullName>
    </submittedName>
</protein>
<dbReference type="PATRIC" id="fig|1618023.3.peg.3163"/>
<reference evidence="1 2" key="1">
    <citation type="submission" date="2015-02" db="EMBL/GenBank/DDBJ databases">
        <title>Draft genome of a novel marine cyanobacterium (Chroococcales) isolated from South Atlantic Ocean.</title>
        <authorList>
            <person name="Rigonato J."/>
            <person name="Alvarenga D.O."/>
            <person name="Branco L.H."/>
            <person name="Varani A.M."/>
            <person name="Brandini F.P."/>
            <person name="Fiore M.F."/>
        </authorList>
    </citation>
    <scope>NUCLEOTIDE SEQUENCE [LARGE SCALE GENOMIC DNA]</scope>
    <source>
        <strain evidence="1 2">CENA595</strain>
    </source>
</reference>
<evidence type="ECO:0000313" key="2">
    <source>
        <dbReference type="Proteomes" id="UP000032452"/>
    </source>
</evidence>